<dbReference type="InterPro" id="IPR011990">
    <property type="entry name" value="TPR-like_helical_dom_sf"/>
</dbReference>
<dbReference type="EMBL" id="MCGO01000057">
    <property type="protein sequence ID" value="ORY36110.1"/>
    <property type="molecule type" value="Genomic_DNA"/>
</dbReference>
<proteinExistence type="predicted"/>
<keyword evidence="2" id="KW-1185">Reference proteome</keyword>
<reference evidence="1 2" key="1">
    <citation type="submission" date="2016-07" db="EMBL/GenBank/DDBJ databases">
        <title>Pervasive Adenine N6-methylation of Active Genes in Fungi.</title>
        <authorList>
            <consortium name="DOE Joint Genome Institute"/>
            <person name="Mondo S.J."/>
            <person name="Dannebaum R.O."/>
            <person name="Kuo R.C."/>
            <person name="Labutti K."/>
            <person name="Haridas S."/>
            <person name="Kuo A."/>
            <person name="Salamov A."/>
            <person name="Ahrendt S.R."/>
            <person name="Lipzen A."/>
            <person name="Sullivan W."/>
            <person name="Andreopoulos W.B."/>
            <person name="Clum A."/>
            <person name="Lindquist E."/>
            <person name="Daum C."/>
            <person name="Ramamoorthy G.K."/>
            <person name="Gryganskyi A."/>
            <person name="Culley D."/>
            <person name="Magnuson J.K."/>
            <person name="James T.Y."/>
            <person name="O'Malley M.A."/>
            <person name="Stajich J.E."/>
            <person name="Spatafora J.W."/>
            <person name="Visel A."/>
            <person name="Grigoriev I.V."/>
        </authorList>
    </citation>
    <scope>NUCLEOTIDE SEQUENCE [LARGE SCALE GENOMIC DNA]</scope>
    <source>
        <strain evidence="1 2">JEL800</strain>
    </source>
</reference>
<protein>
    <submittedName>
        <fullName evidence="1">Uncharacterized protein</fullName>
    </submittedName>
</protein>
<evidence type="ECO:0000313" key="1">
    <source>
        <dbReference type="EMBL" id="ORY36110.1"/>
    </source>
</evidence>
<comment type="caution">
    <text evidence="1">The sequence shown here is derived from an EMBL/GenBank/DDBJ whole genome shotgun (WGS) entry which is preliminary data.</text>
</comment>
<dbReference type="Gene3D" id="1.25.40.10">
    <property type="entry name" value="Tetratricopeptide repeat domain"/>
    <property type="match status" value="1"/>
</dbReference>
<gene>
    <name evidence="1" type="ORF">BCR33DRAFT_835921</name>
</gene>
<dbReference type="OrthoDB" id="10574782at2759"/>
<sequence>MAGANGNAEAQAILGNMYMKGKEVEVGGRRSGCSKTYCAAQIDSTAQYYLETMYRDGLGTVKDLALARELLQKSSDDDWHRHNCCSSSGFHFRKNIKLIS</sequence>
<accession>A0A1Y2BN15</accession>
<organism evidence="1 2">
    <name type="scientific">Rhizoclosmatium globosum</name>
    <dbReference type="NCBI Taxonomy" id="329046"/>
    <lineage>
        <taxon>Eukaryota</taxon>
        <taxon>Fungi</taxon>
        <taxon>Fungi incertae sedis</taxon>
        <taxon>Chytridiomycota</taxon>
        <taxon>Chytridiomycota incertae sedis</taxon>
        <taxon>Chytridiomycetes</taxon>
        <taxon>Chytridiales</taxon>
        <taxon>Chytriomycetaceae</taxon>
        <taxon>Rhizoclosmatium</taxon>
    </lineage>
</organism>
<dbReference type="Proteomes" id="UP000193642">
    <property type="component" value="Unassembled WGS sequence"/>
</dbReference>
<dbReference type="SUPFAM" id="SSF81901">
    <property type="entry name" value="HCP-like"/>
    <property type="match status" value="1"/>
</dbReference>
<evidence type="ECO:0000313" key="2">
    <source>
        <dbReference type="Proteomes" id="UP000193642"/>
    </source>
</evidence>
<name>A0A1Y2BN15_9FUNG</name>
<dbReference type="AlphaFoldDB" id="A0A1Y2BN15"/>